<dbReference type="AlphaFoldDB" id="A0A9W9F4P2"/>
<dbReference type="SUPFAM" id="SSF52096">
    <property type="entry name" value="ClpP/crotonase"/>
    <property type="match status" value="1"/>
</dbReference>
<dbReference type="PANTHER" id="PTHR37049">
    <property type="entry name" value="PEPTIDASE S41 FAMILY PROTEIN"/>
    <property type="match status" value="1"/>
</dbReference>
<feature type="chain" id="PRO_5040801620" description="Tail specific protease domain-containing protein" evidence="2">
    <location>
        <begin position="23"/>
        <end position="716"/>
    </location>
</feature>
<dbReference type="OrthoDB" id="27214at2759"/>
<dbReference type="GO" id="GO:0008236">
    <property type="term" value="F:serine-type peptidase activity"/>
    <property type="evidence" value="ECO:0007669"/>
    <property type="project" value="InterPro"/>
</dbReference>
<protein>
    <recommendedName>
        <fullName evidence="7">Tail specific protease domain-containing protein</fullName>
    </recommendedName>
</protein>
<evidence type="ECO:0000313" key="6">
    <source>
        <dbReference type="Proteomes" id="UP001149165"/>
    </source>
</evidence>
<gene>
    <name evidence="5" type="ORF">N7456_009466</name>
</gene>
<dbReference type="GO" id="GO:0006508">
    <property type="term" value="P:proteolysis"/>
    <property type="evidence" value="ECO:0007669"/>
    <property type="project" value="InterPro"/>
</dbReference>
<dbReference type="InterPro" id="IPR052766">
    <property type="entry name" value="S41A_metabolite_peptidase"/>
</dbReference>
<evidence type="ECO:0000259" key="3">
    <source>
        <dbReference type="Pfam" id="PF03572"/>
    </source>
</evidence>
<dbReference type="InterPro" id="IPR056186">
    <property type="entry name" value="PDZ_CPAF-rel"/>
</dbReference>
<dbReference type="InterPro" id="IPR029045">
    <property type="entry name" value="ClpP/crotonase-like_dom_sf"/>
</dbReference>
<reference evidence="5" key="1">
    <citation type="submission" date="2022-11" db="EMBL/GenBank/DDBJ databases">
        <authorList>
            <person name="Petersen C."/>
        </authorList>
    </citation>
    <scope>NUCLEOTIDE SEQUENCE</scope>
    <source>
        <strain evidence="5">IBT 30069</strain>
    </source>
</reference>
<name>A0A9W9F4P2_9EURO</name>
<feature type="domain" description="Tail specific protease" evidence="3">
    <location>
        <begin position="361"/>
        <end position="556"/>
    </location>
</feature>
<evidence type="ECO:0000259" key="4">
    <source>
        <dbReference type="Pfam" id="PF23658"/>
    </source>
</evidence>
<evidence type="ECO:0000256" key="2">
    <source>
        <dbReference type="SAM" id="SignalP"/>
    </source>
</evidence>
<feature type="domain" description="CPAF-like PDZ" evidence="4">
    <location>
        <begin position="158"/>
        <end position="279"/>
    </location>
</feature>
<keyword evidence="6" id="KW-1185">Reference proteome</keyword>
<evidence type="ECO:0008006" key="7">
    <source>
        <dbReference type="Google" id="ProtNLM"/>
    </source>
</evidence>
<proteinExistence type="predicted"/>
<dbReference type="Pfam" id="PF23658">
    <property type="entry name" value="PDZ_CPAF_rel"/>
    <property type="match status" value="1"/>
</dbReference>
<feature type="signal peptide" evidence="2">
    <location>
        <begin position="1"/>
        <end position="22"/>
    </location>
</feature>
<comment type="caution">
    <text evidence="5">The sequence shown here is derived from an EMBL/GenBank/DDBJ whole genome shotgun (WGS) entry which is preliminary data.</text>
</comment>
<reference evidence="5" key="2">
    <citation type="journal article" date="2023" name="IMA Fungus">
        <title>Comparative genomic study of the Penicillium genus elucidates a diverse pangenome and 15 lateral gene transfer events.</title>
        <authorList>
            <person name="Petersen C."/>
            <person name="Sorensen T."/>
            <person name="Nielsen M.R."/>
            <person name="Sondergaard T.E."/>
            <person name="Sorensen J.L."/>
            <person name="Fitzpatrick D.A."/>
            <person name="Frisvad J.C."/>
            <person name="Nielsen K.L."/>
        </authorList>
    </citation>
    <scope>NUCLEOTIDE SEQUENCE</scope>
    <source>
        <strain evidence="5">IBT 30069</strain>
    </source>
</reference>
<evidence type="ECO:0000256" key="1">
    <source>
        <dbReference type="SAM" id="MobiDB-lite"/>
    </source>
</evidence>
<dbReference type="InterPro" id="IPR005151">
    <property type="entry name" value="Tail-specific_protease"/>
</dbReference>
<keyword evidence="2" id="KW-0732">Signal</keyword>
<dbReference type="Pfam" id="PF03572">
    <property type="entry name" value="Peptidase_S41"/>
    <property type="match status" value="1"/>
</dbReference>
<dbReference type="PANTHER" id="PTHR37049:SF4">
    <property type="entry name" value="RHODANESE DOMAIN-CONTAINING PROTEIN"/>
    <property type="match status" value="1"/>
</dbReference>
<dbReference type="Proteomes" id="UP001149165">
    <property type="component" value="Unassembled WGS sequence"/>
</dbReference>
<feature type="region of interest" description="Disordered" evidence="1">
    <location>
        <begin position="325"/>
        <end position="350"/>
    </location>
</feature>
<dbReference type="Gene3D" id="3.90.226.10">
    <property type="entry name" value="2-enoyl-CoA Hydratase, Chain A, domain 1"/>
    <property type="match status" value="1"/>
</dbReference>
<sequence length="716" mass="79214">MRFRTDALLATALLTATQATQATANIISHRSDSLDACGQINQRFKNYNGSTALEIPGELGLECLHSMPFESERAVKFVKEYRKWLLFQSDLELLKNPPAGYQMPPTDLIGILDNIEKKAADNDYKSQYEFDSAIQKMLASAFDGHLNIQLCSSTIMVFSNNVPLISISTNGTTIPEVYTITDAKGLQTHKDKVSPIVSINGEDVESYLGKISLGDNSQDYDALYNAVFPSNPYSLDVDGGYSFKELGLFSESQVWTGAYHTLHFANGSSQVVDTVVNVKHWEWKSGKDLYEALCLPLGSTSSKRSVKASSKVTPKIVDKLAPKISKRSQVPAPKGYPKPSSRTSDNSALTFFPEDSPLEDTAVLAIPNFEPEDIESFYNVTRDFVKTAAKKNKKKVIIDLQGNGGGIIAAGWNTFRLFFPDQPLYSANRFRATEGVNFMGEALSRLPVKDEEGSILSWKGSVKPDQKEGFDSWGDLFGPNEFLGMNSSSLFAVNLTLLSYPDYNYGMPVSGYGEMPLDPKTQYFDPEDIILITDGICASTCTIFTELMKGQGVRTIAFGGRPQVGPMQGMGGIKGSMVYDISDLASDLKQAKELANSSALLSDEDLEKWDKYVPTPLDDWSYTVDSARVNIINAFGPTNDHVPRQYIYEAAECRRFFTYDNFLQQETLWQDAANAMFHDGECVEGSTNATGSLYATQTKYSGRQKLLAMILEHTRE</sequence>
<feature type="compositionally biased region" description="Polar residues" evidence="1">
    <location>
        <begin position="340"/>
        <end position="349"/>
    </location>
</feature>
<accession>A0A9W9F4P2</accession>
<evidence type="ECO:0000313" key="5">
    <source>
        <dbReference type="EMBL" id="KAJ5093605.1"/>
    </source>
</evidence>
<organism evidence="5 6">
    <name type="scientific">Penicillium angulare</name>
    <dbReference type="NCBI Taxonomy" id="116970"/>
    <lineage>
        <taxon>Eukaryota</taxon>
        <taxon>Fungi</taxon>
        <taxon>Dikarya</taxon>
        <taxon>Ascomycota</taxon>
        <taxon>Pezizomycotina</taxon>
        <taxon>Eurotiomycetes</taxon>
        <taxon>Eurotiomycetidae</taxon>
        <taxon>Eurotiales</taxon>
        <taxon>Aspergillaceae</taxon>
        <taxon>Penicillium</taxon>
    </lineage>
</organism>
<dbReference type="EMBL" id="JAPQKH010000006">
    <property type="protein sequence ID" value="KAJ5093605.1"/>
    <property type="molecule type" value="Genomic_DNA"/>
</dbReference>